<keyword evidence="2" id="KW-1185">Reference proteome</keyword>
<dbReference type="RefSeq" id="WP_074701200.1">
    <property type="nucleotide sequence ID" value="NZ_CP018863.1"/>
</dbReference>
<proteinExistence type="predicted"/>
<gene>
    <name evidence="1" type="ORF">SAMN04489742_3084</name>
</gene>
<dbReference type="InterPro" id="IPR036170">
    <property type="entry name" value="YezG-like_sf"/>
</dbReference>
<reference evidence="1 2" key="1">
    <citation type="submission" date="2016-10" db="EMBL/GenBank/DDBJ databases">
        <authorList>
            <person name="de Groot N.N."/>
        </authorList>
    </citation>
    <scope>NUCLEOTIDE SEQUENCE [LARGE SCALE GENOMIC DNA]</scope>
    <source>
        <strain evidence="1 2">DSM 20117</strain>
    </source>
</reference>
<sequence>MTILQKAVHIHDLQQFLGHSADLLAGYVVPAAQVDGLTPAQLHSVHRLAFAGSPFPSEPEYVDVLRFRGPGGELQDAVEPEVRDRPSYTWTGFESGDGGMPVPVYYLDPVRVPAGAELWRISGQGAETLLGVHPDTATGWVPVGWDGRVARRKLLPQDMLGTVAVWDFNAYLADIVDGGEAVVLCAFEKPDDEELEDGELDQDEFWEPWVETARGLWRKKVDIGEVTDVFEAVWTCTYRGLRWRITAQERSQDGQETFKLHYIGQDASSAESLGLKQSDAGVYRAAAARDDVVDLSEVQLRPLTARPAARTTSTDKVRTTANAPYKVRTTIDSPYGVPYPGQWALWQGGWYEAQTYSDKERLILLRCETESAPGDGWQETAAGCGSARSFTRGVPFEDLEAYEEFKINAHWRGYGFSLMRIGADEFALGWAGERDGSALARGQLMAELKQSGYWHHQIDQSTVEAVVPVAELTAFQMVRHRNLMDALKGKSLSKQVEAGTSVSVTSGITGQGIVSQIVSLVVSSQKPGWDRIEIWWAEAAGFGSSSIDVVAGGETTSPCTSEEVLDLLEELKDSMYRPDIGTWLSVRISISADGSVDIDYNYDEPPEWAFGVEPGLYGEELERYPRPMENIPNWMMADAGYLPASGDAHFSLRRYAHRLMRIGELQPRKWLARLRNHQK</sequence>
<accession>A0A1H1ETG3</accession>
<name>A0A1H1ETG3_9MICC</name>
<organism evidence="1 2">
    <name type="scientific">Crystallibacter crystallopoietes</name>
    <dbReference type="NCBI Taxonomy" id="37928"/>
    <lineage>
        <taxon>Bacteria</taxon>
        <taxon>Bacillati</taxon>
        <taxon>Actinomycetota</taxon>
        <taxon>Actinomycetes</taxon>
        <taxon>Micrococcales</taxon>
        <taxon>Micrococcaceae</taxon>
        <taxon>Crystallibacter</taxon>
    </lineage>
</organism>
<dbReference type="KEGG" id="acry:AC20117_02055"/>
<protein>
    <submittedName>
        <fullName evidence="1">Uncharacterized protein</fullName>
    </submittedName>
</protein>
<dbReference type="OrthoDB" id="3748032at2"/>
<dbReference type="STRING" id="37928.SAMN04489742_3084"/>
<evidence type="ECO:0000313" key="1">
    <source>
        <dbReference type="EMBL" id="SDQ92037.1"/>
    </source>
</evidence>
<dbReference type="Proteomes" id="UP000181917">
    <property type="component" value="Unassembled WGS sequence"/>
</dbReference>
<dbReference type="EMBL" id="FNKH01000002">
    <property type="protein sequence ID" value="SDQ92037.1"/>
    <property type="molecule type" value="Genomic_DNA"/>
</dbReference>
<evidence type="ECO:0000313" key="2">
    <source>
        <dbReference type="Proteomes" id="UP000181917"/>
    </source>
</evidence>
<dbReference type="AlphaFoldDB" id="A0A1H1ETG3"/>
<dbReference type="SUPFAM" id="SSF160424">
    <property type="entry name" value="BH3703-like"/>
    <property type="match status" value="1"/>
</dbReference>